<evidence type="ECO:0000313" key="3">
    <source>
        <dbReference type="Proteomes" id="UP000315017"/>
    </source>
</evidence>
<name>A0A517YN41_9BACT</name>
<dbReference type="Proteomes" id="UP000315017">
    <property type="component" value="Chromosome"/>
</dbReference>
<dbReference type="AlphaFoldDB" id="A0A517YN41"/>
<organism evidence="2 3">
    <name type="scientific">Anatilimnocola aggregata</name>
    <dbReference type="NCBI Taxonomy" id="2528021"/>
    <lineage>
        <taxon>Bacteria</taxon>
        <taxon>Pseudomonadati</taxon>
        <taxon>Planctomycetota</taxon>
        <taxon>Planctomycetia</taxon>
        <taxon>Pirellulales</taxon>
        <taxon>Pirellulaceae</taxon>
        <taxon>Anatilimnocola</taxon>
    </lineage>
</organism>
<sequence length="206" mass="22831" precursor="true">MRASITAITTLIASISLASVGCDRPMTPEPQAVFDHEVFRENDVVPAVGPVPQRVVVNAPQPGDIKRVTIVDRTGPDRPTVTAANRVTPDLDLRYDPATEITIRDVVLGKRYVRLDGDHTGVIVKLQPGGDFIDVLAGTTKYMFNSDFDLQITDKLMVTGSRIVVNGRPLLLAKTLYLGDREILLRDKDNYPLWRDPDKKHSNDDD</sequence>
<protein>
    <submittedName>
        <fullName evidence="2">Uncharacterized protein</fullName>
    </submittedName>
</protein>
<evidence type="ECO:0000313" key="2">
    <source>
        <dbReference type="EMBL" id="QDU31656.1"/>
    </source>
</evidence>
<feature type="signal peptide" evidence="1">
    <location>
        <begin position="1"/>
        <end position="18"/>
    </location>
</feature>
<feature type="chain" id="PRO_5022160988" evidence="1">
    <location>
        <begin position="19"/>
        <end position="206"/>
    </location>
</feature>
<keyword evidence="1" id="KW-0732">Signal</keyword>
<reference evidence="2 3" key="1">
    <citation type="submission" date="2019-02" db="EMBL/GenBank/DDBJ databases">
        <title>Deep-cultivation of Planctomycetes and their phenomic and genomic characterization uncovers novel biology.</title>
        <authorList>
            <person name="Wiegand S."/>
            <person name="Jogler M."/>
            <person name="Boedeker C."/>
            <person name="Pinto D."/>
            <person name="Vollmers J."/>
            <person name="Rivas-Marin E."/>
            <person name="Kohn T."/>
            <person name="Peeters S.H."/>
            <person name="Heuer A."/>
            <person name="Rast P."/>
            <person name="Oberbeckmann S."/>
            <person name="Bunk B."/>
            <person name="Jeske O."/>
            <person name="Meyerdierks A."/>
            <person name="Storesund J.E."/>
            <person name="Kallscheuer N."/>
            <person name="Luecker S."/>
            <person name="Lage O.M."/>
            <person name="Pohl T."/>
            <person name="Merkel B.J."/>
            <person name="Hornburger P."/>
            <person name="Mueller R.-W."/>
            <person name="Bruemmer F."/>
            <person name="Labrenz M."/>
            <person name="Spormann A.M."/>
            <person name="Op den Camp H."/>
            <person name="Overmann J."/>
            <person name="Amann R."/>
            <person name="Jetten M.S.M."/>
            <person name="Mascher T."/>
            <person name="Medema M.H."/>
            <person name="Devos D.P."/>
            <person name="Kaster A.-K."/>
            <person name="Ovreas L."/>
            <person name="Rohde M."/>
            <person name="Galperin M.Y."/>
            <person name="Jogler C."/>
        </authorList>
    </citation>
    <scope>NUCLEOTIDE SEQUENCE [LARGE SCALE GENOMIC DNA]</scope>
    <source>
        <strain evidence="2 3">ETA_A8</strain>
    </source>
</reference>
<dbReference type="PROSITE" id="PS51257">
    <property type="entry name" value="PROKAR_LIPOPROTEIN"/>
    <property type="match status" value="1"/>
</dbReference>
<keyword evidence="3" id="KW-1185">Reference proteome</keyword>
<dbReference type="KEGG" id="aagg:ETAA8_68160"/>
<proteinExistence type="predicted"/>
<evidence type="ECO:0000256" key="1">
    <source>
        <dbReference type="SAM" id="SignalP"/>
    </source>
</evidence>
<dbReference type="EMBL" id="CP036274">
    <property type="protein sequence ID" value="QDU31656.1"/>
    <property type="molecule type" value="Genomic_DNA"/>
</dbReference>
<accession>A0A517YN41</accession>
<gene>
    <name evidence="2" type="ORF">ETAA8_68160</name>
</gene>